<accession>A0ABW3BFJ0</accession>
<feature type="compositionally biased region" description="Pro residues" evidence="1">
    <location>
        <begin position="11"/>
        <end position="20"/>
    </location>
</feature>
<dbReference type="Gene3D" id="1.10.10.10">
    <property type="entry name" value="Winged helix-like DNA-binding domain superfamily/Winged helix DNA-binding domain"/>
    <property type="match status" value="1"/>
</dbReference>
<feature type="compositionally biased region" description="Low complexity" evidence="1">
    <location>
        <begin position="1"/>
        <end position="10"/>
    </location>
</feature>
<keyword evidence="3" id="KW-1185">Reference proteome</keyword>
<feature type="non-terminal residue" evidence="2">
    <location>
        <position position="1"/>
    </location>
</feature>
<organism evidence="2 3">
    <name type="scientific">Streptomonospora algeriensis</name>
    <dbReference type="NCBI Taxonomy" id="995084"/>
    <lineage>
        <taxon>Bacteria</taxon>
        <taxon>Bacillati</taxon>
        <taxon>Actinomycetota</taxon>
        <taxon>Actinomycetes</taxon>
        <taxon>Streptosporangiales</taxon>
        <taxon>Nocardiopsidaceae</taxon>
        <taxon>Streptomonospora</taxon>
    </lineage>
</organism>
<evidence type="ECO:0000313" key="2">
    <source>
        <dbReference type="EMBL" id="MFD0801983.1"/>
    </source>
</evidence>
<feature type="compositionally biased region" description="Basic and acidic residues" evidence="1">
    <location>
        <begin position="84"/>
        <end position="94"/>
    </location>
</feature>
<evidence type="ECO:0008006" key="4">
    <source>
        <dbReference type="Google" id="ProtNLM"/>
    </source>
</evidence>
<sequence length="103" mass="11308">SPDPAHAAGPEPGPEEPAQPAPRRNARPLTRPSAQERKQQVRHLLETIPDITEEEIAGHLGVTPRTARRYRNEILTTAQDSDGYRVEEGEDGHPRLVNTGYGG</sequence>
<dbReference type="EMBL" id="JBHTHR010000340">
    <property type="protein sequence ID" value="MFD0801983.1"/>
    <property type="molecule type" value="Genomic_DNA"/>
</dbReference>
<comment type="caution">
    <text evidence="2">The sequence shown here is derived from an EMBL/GenBank/DDBJ whole genome shotgun (WGS) entry which is preliminary data.</text>
</comment>
<evidence type="ECO:0000313" key="3">
    <source>
        <dbReference type="Proteomes" id="UP001596956"/>
    </source>
</evidence>
<dbReference type="InterPro" id="IPR036388">
    <property type="entry name" value="WH-like_DNA-bd_sf"/>
</dbReference>
<dbReference type="Proteomes" id="UP001596956">
    <property type="component" value="Unassembled WGS sequence"/>
</dbReference>
<gene>
    <name evidence="2" type="ORF">ACFQZU_11745</name>
</gene>
<proteinExistence type="predicted"/>
<evidence type="ECO:0000256" key="1">
    <source>
        <dbReference type="SAM" id="MobiDB-lite"/>
    </source>
</evidence>
<reference evidence="3" key="1">
    <citation type="journal article" date="2019" name="Int. J. Syst. Evol. Microbiol.">
        <title>The Global Catalogue of Microorganisms (GCM) 10K type strain sequencing project: providing services to taxonomists for standard genome sequencing and annotation.</title>
        <authorList>
            <consortium name="The Broad Institute Genomics Platform"/>
            <consortium name="The Broad Institute Genome Sequencing Center for Infectious Disease"/>
            <person name="Wu L."/>
            <person name="Ma J."/>
        </authorList>
    </citation>
    <scope>NUCLEOTIDE SEQUENCE [LARGE SCALE GENOMIC DNA]</scope>
    <source>
        <strain evidence="3">CCUG 63369</strain>
    </source>
</reference>
<name>A0ABW3BFJ0_9ACTN</name>
<protein>
    <recommendedName>
        <fullName evidence="4">HTH domain-containing protein</fullName>
    </recommendedName>
</protein>
<feature type="region of interest" description="Disordered" evidence="1">
    <location>
        <begin position="1"/>
        <end position="40"/>
    </location>
</feature>
<feature type="region of interest" description="Disordered" evidence="1">
    <location>
        <begin position="84"/>
        <end position="103"/>
    </location>
</feature>